<dbReference type="PANTHER" id="PTHR43619">
    <property type="entry name" value="S-ADENOSYL-L-METHIONINE-DEPENDENT METHYLTRANSFERASE YKTD-RELATED"/>
    <property type="match status" value="1"/>
</dbReference>
<proteinExistence type="predicted"/>
<protein>
    <submittedName>
        <fullName evidence="3">O-methyltransferase</fullName>
    </submittedName>
</protein>
<dbReference type="HOGENOM" id="CLU_069348_0_0_9"/>
<dbReference type="OrthoDB" id="9800233at2"/>
<sequence length="268" mass="30759">MTNSKIKPELNGVAETMLLTFYARAKYSKSPKHAFYDAKAVELAERLDYDFSKASRDVAMGSGTIARTIVFDELVQTFLQKHPDATVVNIACGLDTRVYRMDTGKCTWYNLDLPETIRVRDQIFQEQGRISTVGKSVLDPTWHEDITQRGTMLFVIEGLSMYLQPEEVAQMLRIIHDNFDNAYVMMETTSPFWVRKQSIEKSVQDTGAVFTWGVNRFSEMQNLAQGFHSVKDDNILRGMAKLYPAYRLISWLPVVKNMAEKILIFQKD</sequence>
<dbReference type="PIRSF" id="PIRSF028177">
    <property type="entry name" value="Polyketide_synth_Omtfrase_TcmP"/>
    <property type="match status" value="1"/>
</dbReference>
<accession>U2K8U9</accession>
<keyword evidence="2 3" id="KW-0808">Transferase</keyword>
<organism evidence="3 4">
    <name type="scientific">Ruminococcus callidus ATCC 27760</name>
    <dbReference type="NCBI Taxonomy" id="411473"/>
    <lineage>
        <taxon>Bacteria</taxon>
        <taxon>Bacillati</taxon>
        <taxon>Bacillota</taxon>
        <taxon>Clostridia</taxon>
        <taxon>Eubacteriales</taxon>
        <taxon>Oscillospiraceae</taxon>
        <taxon>Ruminococcus</taxon>
    </lineage>
</organism>
<evidence type="ECO:0000313" key="4">
    <source>
        <dbReference type="Proteomes" id="UP000016662"/>
    </source>
</evidence>
<evidence type="ECO:0000313" key="3">
    <source>
        <dbReference type="EMBL" id="ERJ94936.1"/>
    </source>
</evidence>
<reference evidence="3 4" key="1">
    <citation type="submission" date="2013-07" db="EMBL/GenBank/DDBJ databases">
        <authorList>
            <person name="Weinstock G."/>
            <person name="Sodergren E."/>
            <person name="Wylie T."/>
            <person name="Fulton L."/>
            <person name="Fulton R."/>
            <person name="Fronick C."/>
            <person name="O'Laughlin M."/>
            <person name="Godfrey J."/>
            <person name="Miner T."/>
            <person name="Herter B."/>
            <person name="Appelbaum E."/>
            <person name="Cordes M."/>
            <person name="Lek S."/>
            <person name="Wollam A."/>
            <person name="Pepin K.H."/>
            <person name="Palsikar V.B."/>
            <person name="Mitreva M."/>
            <person name="Wilson R.K."/>
        </authorList>
    </citation>
    <scope>NUCLEOTIDE SEQUENCE [LARGE SCALE GENOMIC DNA]</scope>
    <source>
        <strain evidence="3 4">ATCC 27760</strain>
    </source>
</reference>
<dbReference type="InterPro" id="IPR029063">
    <property type="entry name" value="SAM-dependent_MTases_sf"/>
</dbReference>
<dbReference type="EMBL" id="AWVF01000228">
    <property type="protein sequence ID" value="ERJ94936.1"/>
    <property type="molecule type" value="Genomic_DNA"/>
</dbReference>
<dbReference type="InterPro" id="IPR016874">
    <property type="entry name" value="TcmP-like"/>
</dbReference>
<dbReference type="Proteomes" id="UP000016662">
    <property type="component" value="Unassembled WGS sequence"/>
</dbReference>
<dbReference type="STRING" id="411473.RUMCAL_01814"/>
<dbReference type="GO" id="GO:0032259">
    <property type="term" value="P:methylation"/>
    <property type="evidence" value="ECO:0007669"/>
    <property type="project" value="UniProtKB-KW"/>
</dbReference>
<dbReference type="InterPro" id="IPR007213">
    <property type="entry name" value="Ppm1/Ppm2/Tcmp"/>
</dbReference>
<dbReference type="Pfam" id="PF04072">
    <property type="entry name" value="LCM"/>
    <property type="match status" value="1"/>
</dbReference>
<dbReference type="GO" id="GO:0008168">
    <property type="term" value="F:methyltransferase activity"/>
    <property type="evidence" value="ECO:0007669"/>
    <property type="project" value="UniProtKB-KW"/>
</dbReference>
<comment type="caution">
    <text evidence="3">The sequence shown here is derived from an EMBL/GenBank/DDBJ whole genome shotgun (WGS) entry which is preliminary data.</text>
</comment>
<dbReference type="RefSeq" id="WP_021683293.1">
    <property type="nucleotide sequence ID" value="NZ_KI260475.1"/>
</dbReference>
<evidence type="ECO:0000256" key="1">
    <source>
        <dbReference type="ARBA" id="ARBA00022603"/>
    </source>
</evidence>
<dbReference type="Gene3D" id="3.40.50.150">
    <property type="entry name" value="Vaccinia Virus protein VP39"/>
    <property type="match status" value="1"/>
</dbReference>
<keyword evidence="4" id="KW-1185">Reference proteome</keyword>
<name>U2K8U9_9FIRM</name>
<evidence type="ECO:0000256" key="2">
    <source>
        <dbReference type="ARBA" id="ARBA00022679"/>
    </source>
</evidence>
<dbReference type="eggNOG" id="COG3315">
    <property type="taxonomic scope" value="Bacteria"/>
</dbReference>
<dbReference type="SUPFAM" id="SSF53335">
    <property type="entry name" value="S-adenosyl-L-methionine-dependent methyltransferases"/>
    <property type="match status" value="1"/>
</dbReference>
<keyword evidence="1 3" id="KW-0489">Methyltransferase</keyword>
<dbReference type="AlphaFoldDB" id="U2K8U9"/>
<dbReference type="PANTHER" id="PTHR43619:SF2">
    <property type="entry name" value="S-ADENOSYL-L-METHIONINE-DEPENDENT METHYLTRANSFERASES SUPERFAMILY PROTEIN"/>
    <property type="match status" value="1"/>
</dbReference>
<dbReference type="PATRIC" id="fig|411473.3.peg.1486"/>
<gene>
    <name evidence="3" type="ORF">RUMCAL_01814</name>
</gene>